<reference evidence="1" key="1">
    <citation type="submission" date="2014-11" db="EMBL/GenBank/DDBJ databases">
        <authorList>
            <person name="Amaro Gonzalez C."/>
        </authorList>
    </citation>
    <scope>NUCLEOTIDE SEQUENCE</scope>
</reference>
<accession>A0A0E9R7B0</accession>
<dbReference type="AlphaFoldDB" id="A0A0E9R7B0"/>
<name>A0A0E9R7B0_ANGAN</name>
<dbReference type="EMBL" id="GBXM01083583">
    <property type="protein sequence ID" value="JAH24994.1"/>
    <property type="molecule type" value="Transcribed_RNA"/>
</dbReference>
<organism evidence="1">
    <name type="scientific">Anguilla anguilla</name>
    <name type="common">European freshwater eel</name>
    <name type="synonym">Muraena anguilla</name>
    <dbReference type="NCBI Taxonomy" id="7936"/>
    <lineage>
        <taxon>Eukaryota</taxon>
        <taxon>Metazoa</taxon>
        <taxon>Chordata</taxon>
        <taxon>Craniata</taxon>
        <taxon>Vertebrata</taxon>
        <taxon>Euteleostomi</taxon>
        <taxon>Actinopterygii</taxon>
        <taxon>Neopterygii</taxon>
        <taxon>Teleostei</taxon>
        <taxon>Anguilliformes</taxon>
        <taxon>Anguillidae</taxon>
        <taxon>Anguilla</taxon>
    </lineage>
</organism>
<proteinExistence type="predicted"/>
<evidence type="ECO:0000313" key="1">
    <source>
        <dbReference type="EMBL" id="JAH24994.1"/>
    </source>
</evidence>
<reference evidence="1" key="2">
    <citation type="journal article" date="2015" name="Fish Shellfish Immunol.">
        <title>Early steps in the European eel (Anguilla anguilla)-Vibrio vulnificus interaction in the gills: Role of the RtxA13 toxin.</title>
        <authorList>
            <person name="Callol A."/>
            <person name="Pajuelo D."/>
            <person name="Ebbesson L."/>
            <person name="Teles M."/>
            <person name="MacKenzie S."/>
            <person name="Amaro C."/>
        </authorList>
    </citation>
    <scope>NUCLEOTIDE SEQUENCE</scope>
</reference>
<protein>
    <submittedName>
        <fullName evidence="1">Uncharacterized protein</fullName>
    </submittedName>
</protein>
<sequence length="86" mass="9998">MPARWSEKIVRSTDAPAWAKFQPGVDIQFSLYQLRPLLQRRLVVEEMMGVKVRSLYYLFGEMLCLGRRLLMAQVSCQILQLLLALL</sequence>